<dbReference type="Pfam" id="PF01966">
    <property type="entry name" value="HD"/>
    <property type="match status" value="1"/>
</dbReference>
<organism evidence="2 3">
    <name type="scientific">Gordonia spumicola</name>
    <dbReference type="NCBI Taxonomy" id="589161"/>
    <lineage>
        <taxon>Bacteria</taxon>
        <taxon>Bacillati</taxon>
        <taxon>Actinomycetota</taxon>
        <taxon>Actinomycetes</taxon>
        <taxon>Mycobacteriales</taxon>
        <taxon>Gordoniaceae</taxon>
        <taxon>Gordonia</taxon>
    </lineage>
</organism>
<dbReference type="Proteomes" id="UP000444960">
    <property type="component" value="Unassembled WGS sequence"/>
</dbReference>
<dbReference type="CDD" id="cd00077">
    <property type="entry name" value="HDc"/>
    <property type="match status" value="1"/>
</dbReference>
<evidence type="ECO:0000259" key="1">
    <source>
        <dbReference type="Pfam" id="PF01966"/>
    </source>
</evidence>
<feature type="domain" description="HD" evidence="1">
    <location>
        <begin position="26"/>
        <end position="129"/>
    </location>
</feature>
<keyword evidence="2" id="KW-0378">Hydrolase</keyword>
<reference evidence="3" key="1">
    <citation type="submission" date="2019-06" db="EMBL/GenBank/DDBJ databases">
        <title>Gordonia isolated from sludge of a wastewater treatment plant.</title>
        <authorList>
            <person name="Tamura T."/>
            <person name="Aoyama K."/>
            <person name="Kang Y."/>
            <person name="Saito S."/>
            <person name="Akiyama N."/>
            <person name="Yazawa K."/>
            <person name="Gonoi T."/>
            <person name="Mikami Y."/>
        </authorList>
    </citation>
    <scope>NUCLEOTIDE SEQUENCE [LARGE SCALE GENOMIC DNA]</scope>
    <source>
        <strain evidence="3">NBRC 107696</strain>
    </source>
</reference>
<sequence length="199" mass="22007">MSELPDSPLVRAAFDHVSAHLHEAILNHSVRVARLATAIGESEQLELDPDSIWVASLFHDFGTVAGAASGDRFEVVGGNEAAAFLERLSFADQHEAQEIWDAIALHTSPHISESRGGLTRAIRLGVLMDFGEDVLENSASIRARLETMRPRLNIEIELADLVVSQVLDRPEKAPRPSWPRDLYESYLQDPGYRGVNRGF</sequence>
<dbReference type="GO" id="GO:0016787">
    <property type="term" value="F:hydrolase activity"/>
    <property type="evidence" value="ECO:0007669"/>
    <property type="project" value="UniProtKB-KW"/>
</dbReference>
<evidence type="ECO:0000313" key="3">
    <source>
        <dbReference type="Proteomes" id="UP000444960"/>
    </source>
</evidence>
<proteinExistence type="predicted"/>
<dbReference type="PANTHER" id="PTHR35569:SF1">
    <property type="entry name" value="CYANAMIDE HYDRATASE DDI2-RELATED"/>
    <property type="match status" value="1"/>
</dbReference>
<dbReference type="EMBL" id="BJOV01000003">
    <property type="protein sequence ID" value="GEE01572.1"/>
    <property type="molecule type" value="Genomic_DNA"/>
</dbReference>
<dbReference type="InterPro" id="IPR003607">
    <property type="entry name" value="HD/PDEase_dom"/>
</dbReference>
<comment type="caution">
    <text evidence="2">The sequence shown here is derived from an EMBL/GenBank/DDBJ whole genome shotgun (WGS) entry which is preliminary data.</text>
</comment>
<gene>
    <name evidence="2" type="ORF">nbrc107696_20180</name>
</gene>
<protein>
    <submittedName>
        <fullName evidence="2">Phosphohydrolase</fullName>
    </submittedName>
</protein>
<evidence type="ECO:0000313" key="2">
    <source>
        <dbReference type="EMBL" id="GEE01572.1"/>
    </source>
</evidence>
<dbReference type="InterPro" id="IPR006674">
    <property type="entry name" value="HD_domain"/>
</dbReference>
<dbReference type="OrthoDB" id="8478129at2"/>
<name>A0A7I9V8K6_9ACTN</name>
<dbReference type="Gene3D" id="1.10.3210.10">
    <property type="entry name" value="Hypothetical protein af1432"/>
    <property type="match status" value="1"/>
</dbReference>
<dbReference type="SUPFAM" id="SSF109604">
    <property type="entry name" value="HD-domain/PDEase-like"/>
    <property type="match status" value="1"/>
</dbReference>
<dbReference type="RefSeq" id="WP_161895344.1">
    <property type="nucleotide sequence ID" value="NZ_BJOV01000003.1"/>
</dbReference>
<dbReference type="AlphaFoldDB" id="A0A7I9V8K6"/>
<keyword evidence="3" id="KW-1185">Reference proteome</keyword>
<dbReference type="PANTHER" id="PTHR35569">
    <property type="entry name" value="CYANAMIDE HYDRATASE DDI2-RELATED"/>
    <property type="match status" value="1"/>
</dbReference>
<accession>A0A7I9V8K6</accession>